<evidence type="ECO:0000313" key="2">
    <source>
        <dbReference type="Proteomes" id="UP000265816"/>
    </source>
</evidence>
<organism evidence="1 2">
    <name type="scientific">Mesobacillus zeae</name>
    <dbReference type="NCBI Taxonomy" id="1917180"/>
    <lineage>
        <taxon>Bacteria</taxon>
        <taxon>Bacillati</taxon>
        <taxon>Bacillota</taxon>
        <taxon>Bacilli</taxon>
        <taxon>Bacillales</taxon>
        <taxon>Bacillaceae</taxon>
        <taxon>Mesobacillus</taxon>
    </lineage>
</organism>
<keyword evidence="2" id="KW-1185">Reference proteome</keyword>
<accession>A0A398BG13</accession>
<reference evidence="1 2" key="1">
    <citation type="submission" date="2018-08" db="EMBL/GenBank/DDBJ databases">
        <title>Bacillus jemisoniae sp. nov., Bacillus chryseoplanitiae sp. nov., Bacillus resnikiae sp. nov., and Bacillus frankliniae sp. nov., isolated from Viking spacecraft and associated surfaces.</title>
        <authorList>
            <person name="Seuylemezian A."/>
            <person name="Vaishampayan P."/>
        </authorList>
    </citation>
    <scope>NUCLEOTIDE SEQUENCE [LARGE SCALE GENOMIC DNA]</scope>
    <source>
        <strain evidence="1 2">JJ-247</strain>
    </source>
</reference>
<proteinExistence type="predicted"/>
<comment type="caution">
    <text evidence="1">The sequence shown here is derived from an EMBL/GenBank/DDBJ whole genome shotgun (WGS) entry which is preliminary data.</text>
</comment>
<sequence>MINVENLTKVHLAFENCEGIDIPAEDIRYFHATEITATLRFNNIRKKSPIRKEQYMGAGYFRIMVADKPEYARILAWNDIAQVHVYDDKGNTDWFFVKWGDDQYNNEYQKSHIYRGEIDVTISEAADEND</sequence>
<evidence type="ECO:0000313" key="1">
    <source>
        <dbReference type="EMBL" id="RID89002.1"/>
    </source>
</evidence>
<dbReference type="OrthoDB" id="2888740at2"/>
<name>A0A398BG13_9BACI</name>
<dbReference type="Proteomes" id="UP000265816">
    <property type="component" value="Unassembled WGS sequence"/>
</dbReference>
<gene>
    <name evidence="1" type="ORF">D1970_00430</name>
</gene>
<protein>
    <submittedName>
        <fullName evidence="1">Uncharacterized protein</fullName>
    </submittedName>
</protein>
<dbReference type="AlphaFoldDB" id="A0A398BG13"/>
<dbReference type="EMBL" id="QWVT01000001">
    <property type="protein sequence ID" value="RID89002.1"/>
    <property type="molecule type" value="Genomic_DNA"/>
</dbReference>
<dbReference type="RefSeq" id="WP_119110914.1">
    <property type="nucleotide sequence ID" value="NZ_CBCSEO010000001.1"/>
</dbReference>